<dbReference type="EnsemblPlants" id="novel_model_5069_5bd9a17a">
    <property type="protein sequence ID" value="cds.novel_model_5069_5bd9a17a"/>
    <property type="gene ID" value="novel_gene_2641_5bd9a17a"/>
</dbReference>
<dbReference type="Gramene" id="novel_model_5069_5bd9a17a">
    <property type="protein sequence ID" value="cds.novel_model_5069_5bd9a17a"/>
    <property type="gene ID" value="novel_gene_2641_5bd9a17a"/>
</dbReference>
<keyword evidence="2" id="KW-1185">Reference proteome</keyword>
<dbReference type="AlphaFoldDB" id="A0A803R4P8"/>
<evidence type="ECO:0000313" key="1">
    <source>
        <dbReference type="EnsemblPlants" id="cds.novel_model_5069_5bd9a17a"/>
    </source>
</evidence>
<organism evidence="1 2">
    <name type="scientific">Cannabis sativa</name>
    <name type="common">Hemp</name>
    <name type="synonym">Marijuana</name>
    <dbReference type="NCBI Taxonomy" id="3483"/>
    <lineage>
        <taxon>Eukaryota</taxon>
        <taxon>Viridiplantae</taxon>
        <taxon>Streptophyta</taxon>
        <taxon>Embryophyta</taxon>
        <taxon>Tracheophyta</taxon>
        <taxon>Spermatophyta</taxon>
        <taxon>Magnoliopsida</taxon>
        <taxon>eudicotyledons</taxon>
        <taxon>Gunneridae</taxon>
        <taxon>Pentapetalae</taxon>
        <taxon>rosids</taxon>
        <taxon>fabids</taxon>
        <taxon>Rosales</taxon>
        <taxon>Cannabaceae</taxon>
        <taxon>Cannabis</taxon>
    </lineage>
</organism>
<sequence length="91" mass="10224">MNDISFKNGDTDGKIRIESVPELEYFYYGGHMDLSIPIDISNSLSGKVVICERGYNNGYDGSWFTGSHLARKVEESISFSIAQLEASQNFY</sequence>
<accession>A0A803R4P8</accession>
<dbReference type="EMBL" id="UZAU01000577">
    <property type="status" value="NOT_ANNOTATED_CDS"/>
    <property type="molecule type" value="Genomic_DNA"/>
</dbReference>
<evidence type="ECO:0000313" key="2">
    <source>
        <dbReference type="Proteomes" id="UP000596661"/>
    </source>
</evidence>
<dbReference type="Proteomes" id="UP000596661">
    <property type="component" value="Chromosome 6"/>
</dbReference>
<reference evidence="1" key="2">
    <citation type="submission" date="2021-03" db="UniProtKB">
        <authorList>
            <consortium name="EnsemblPlants"/>
        </authorList>
    </citation>
    <scope>IDENTIFICATION</scope>
</reference>
<proteinExistence type="predicted"/>
<name>A0A803R4P8_CANSA</name>
<reference evidence="1" key="1">
    <citation type="submission" date="2018-11" db="EMBL/GenBank/DDBJ databases">
        <authorList>
            <person name="Grassa J C."/>
        </authorList>
    </citation>
    <scope>NUCLEOTIDE SEQUENCE [LARGE SCALE GENOMIC DNA]</scope>
</reference>
<protein>
    <submittedName>
        <fullName evidence="1">Uncharacterized protein</fullName>
    </submittedName>
</protein>